<keyword evidence="3 6" id="KW-0396">Initiation factor</keyword>
<keyword evidence="5 6" id="KW-0648">Protein biosynthesis</keyword>
<keyword evidence="9" id="KW-1185">Reference proteome</keyword>
<dbReference type="Proteomes" id="UP000694867">
    <property type="component" value="Unplaced"/>
</dbReference>
<dbReference type="RefSeq" id="XP_003741206.1">
    <property type="nucleotide sequence ID" value="XM_003741158.2"/>
</dbReference>
<evidence type="ECO:0000256" key="6">
    <source>
        <dbReference type="HAMAP-Rule" id="MF_03000"/>
    </source>
</evidence>
<dbReference type="PROSITE" id="PS50250">
    <property type="entry name" value="PCI"/>
    <property type="match status" value="1"/>
</dbReference>
<dbReference type="GO" id="GO:0003743">
    <property type="term" value="F:translation initiation factor activity"/>
    <property type="evidence" value="ECO:0007669"/>
    <property type="project" value="UniProtKB-UniRule"/>
</dbReference>
<dbReference type="GO" id="GO:0033290">
    <property type="term" value="C:eukaryotic 48S preinitiation complex"/>
    <property type="evidence" value="ECO:0007669"/>
    <property type="project" value="UniProtKB-UniRule"/>
</dbReference>
<evidence type="ECO:0000256" key="5">
    <source>
        <dbReference type="ARBA" id="ARBA00022917"/>
    </source>
</evidence>
<dbReference type="GO" id="GO:0003729">
    <property type="term" value="F:mRNA binding"/>
    <property type="evidence" value="ECO:0007669"/>
    <property type="project" value="TreeGrafter"/>
</dbReference>
<dbReference type="Gene3D" id="4.10.860.10">
    <property type="entry name" value="UVR domain"/>
    <property type="match status" value="1"/>
</dbReference>
<dbReference type="CTD" id="8661"/>
<reference evidence="10" key="1">
    <citation type="submission" date="2025-08" db="UniProtKB">
        <authorList>
            <consortium name="RefSeq"/>
        </authorList>
    </citation>
    <scope>IDENTIFICATION</scope>
</reference>
<dbReference type="FunFam" id="4.10.860.10:FF:000001">
    <property type="entry name" value="Eukaryotic translation initiation factor 3 subunit A"/>
    <property type="match status" value="1"/>
</dbReference>
<keyword evidence="6" id="KW-0175">Coiled coil</keyword>
<proteinExistence type="inferred from homology"/>
<evidence type="ECO:0000313" key="10">
    <source>
        <dbReference type="RefSeq" id="XP_003741206.1"/>
    </source>
</evidence>
<dbReference type="InterPro" id="IPR000717">
    <property type="entry name" value="PCI_dom"/>
</dbReference>
<dbReference type="GO" id="GO:0001732">
    <property type="term" value="P:formation of cytoplasmic translation initiation complex"/>
    <property type="evidence" value="ECO:0007669"/>
    <property type="project" value="UniProtKB-UniRule"/>
</dbReference>
<comment type="function">
    <text evidence="6">RNA-binding component of the eukaryotic translation initiation factor 3 (eIF-3) complex, which is involved in protein synthesis of a specialized repertoire of mRNAs and, together with other initiation factors, stimulates binding of mRNA and methionyl-tRNAi to the 40S ribosome. The eIF-3 complex specifically targets and initiates translation of a subset of mRNAs involved in cell proliferation.</text>
</comment>
<dbReference type="GO" id="GO:0071540">
    <property type="term" value="C:eukaryotic translation initiation factor 3 complex, eIF3e"/>
    <property type="evidence" value="ECO:0007669"/>
    <property type="project" value="TreeGrafter"/>
</dbReference>
<accession>A0AAJ6QR71</accession>
<dbReference type="SMART" id="SM00088">
    <property type="entry name" value="PINT"/>
    <property type="match status" value="1"/>
</dbReference>
<dbReference type="PANTHER" id="PTHR14005:SF0">
    <property type="entry name" value="EUKARYOTIC TRANSLATION INITIATION FACTOR 3 SUBUNIT A"/>
    <property type="match status" value="1"/>
</dbReference>
<keyword evidence="4 6" id="KW-0694">RNA-binding</keyword>
<dbReference type="GO" id="GO:0002188">
    <property type="term" value="P:translation reinitiation"/>
    <property type="evidence" value="ECO:0007669"/>
    <property type="project" value="TreeGrafter"/>
</dbReference>
<dbReference type="GO" id="GO:0016282">
    <property type="term" value="C:eukaryotic 43S preinitiation complex"/>
    <property type="evidence" value="ECO:0007669"/>
    <property type="project" value="UniProtKB-UniRule"/>
</dbReference>
<comment type="subcellular location">
    <subcellularLocation>
        <location evidence="1 6">Cytoplasm</location>
    </subcellularLocation>
</comment>
<feature type="compositionally biased region" description="Low complexity" evidence="7">
    <location>
        <begin position="960"/>
        <end position="970"/>
    </location>
</feature>
<comment type="similarity">
    <text evidence="6">Belongs to the eIF-3 subunit A family.</text>
</comment>
<dbReference type="Pfam" id="PF22591">
    <property type="entry name" value="eIF3a_PCI_TPR-like"/>
    <property type="match status" value="1"/>
</dbReference>
<evidence type="ECO:0000259" key="8">
    <source>
        <dbReference type="PROSITE" id="PS50250"/>
    </source>
</evidence>
<name>A0AAJ6QR71_9ACAR</name>
<feature type="compositionally biased region" description="Polar residues" evidence="7">
    <location>
        <begin position="919"/>
        <end position="928"/>
    </location>
</feature>
<dbReference type="InterPro" id="IPR054711">
    <property type="entry name" value="eIF3a_PCI_TPR-like"/>
</dbReference>
<gene>
    <name evidence="10" type="primary">LOC100901628</name>
</gene>
<sequence length="978" mass="115641">MPNYFLRPESALKRAQEFIDVGKEASALDALYEVIKSRKHRTWQKVHEPIMTLYLKLCVDLKKSHVAKEGLFQYRNICQQVNIASLEQVVKDYLELAESKTKQARDSSAQAVIEIDDLDQVQTPESLLMSAVSSEGNQERSDRVMLTPWVKFLWESYRQCLELLRNNSRVERLYHDIAQSAFQFCLKYSRKTEFRKLCDNLRSHLQLIHRYQSNVTAVNLQSSETQQMHLETRLTQLDIAIKMELWLEAYKATEDIHTMMCLSKKSTKPQLMATYYQRLALVFLKAGNGLFHASALFKHFTLVKDLKKTITQDELRKLAARVILATLSTPLPPNRIEIDNLVETDESIIEKNPRTLANLLGLASPPTRQGLVKDLMRLGVVSLAPPEFQRLYALLESEFDPLNLCAGVSECFDFIKEWSKEFVIDKDGSDELTVYLGGLKSMMVCRLLREIAQVYESISIKRVLELCPMVDSFELEAAVVDAVRRNSLQVRIDHKRQALHFGSELTISQREETIEGPHLQAMPSDLIRTQLEKLYQVLHQSVNIIQPEKIAQERAQLRKEIYKVYLMVSKKEHRKILERQSRIEKRKEDLENKSLAREEEERREEEKRQQKLKEAEAARLAKEAQEREMIRRQREEDERRRKLMLEKIEQLKKTEFGAKIIEGMEDHVLEKMNTEEIQQIQLDHWTKERKELQLRLQKQERLVDHMERAKRLEEIPLLEKEFLRQEEERRKRWDEMEKERVEKAIQERQIAMEHKNRLSRMIEDKENFIKKLQAERYEEYKKKKEAFDKMWNEEKARRLKQRREERKEERREEWRREKEEKARLAEEAERKQREDEARAAREAAEEKRRQREKELLDKREAERERDLAAIREKERSSKREPIDMWRNRGSTNDDTNNNFGSRGRVQRDDGPPTRKSMGFGSSSNTAPSNERWERAPQASSDRDNQDSGDRIKNPRQQFPSRAAGSGSASSNDNNWRKK</sequence>
<feature type="domain" description="PCI" evidence="8">
    <location>
        <begin position="315"/>
        <end position="506"/>
    </location>
</feature>
<protein>
    <recommendedName>
        <fullName evidence="6">Eukaryotic translation initiation factor 3 subunit A</fullName>
        <shortName evidence="6">eIF3a</shortName>
    </recommendedName>
    <alternativeName>
        <fullName evidence="6">Eukaryotic translation initiation factor 3 subunit 10</fullName>
    </alternativeName>
</protein>
<evidence type="ECO:0000256" key="7">
    <source>
        <dbReference type="SAM" id="MobiDB-lite"/>
    </source>
</evidence>
<dbReference type="PANTHER" id="PTHR14005">
    <property type="entry name" value="EUKARYOTIC TRANSLATION INITIATION FACTOR 3, THETA SUBUNIT"/>
    <property type="match status" value="1"/>
</dbReference>
<organism evidence="9 10">
    <name type="scientific">Galendromus occidentalis</name>
    <name type="common">western predatory mite</name>
    <dbReference type="NCBI Taxonomy" id="34638"/>
    <lineage>
        <taxon>Eukaryota</taxon>
        <taxon>Metazoa</taxon>
        <taxon>Ecdysozoa</taxon>
        <taxon>Arthropoda</taxon>
        <taxon>Chelicerata</taxon>
        <taxon>Arachnida</taxon>
        <taxon>Acari</taxon>
        <taxon>Parasitiformes</taxon>
        <taxon>Mesostigmata</taxon>
        <taxon>Gamasina</taxon>
        <taxon>Phytoseioidea</taxon>
        <taxon>Phytoseiidae</taxon>
        <taxon>Typhlodrominae</taxon>
        <taxon>Galendromus</taxon>
    </lineage>
</organism>
<feature type="coiled-coil region" evidence="6">
    <location>
        <begin position="682"/>
        <end position="709"/>
    </location>
</feature>
<feature type="compositionally biased region" description="Basic and acidic residues" evidence="7">
    <location>
        <begin position="797"/>
        <end position="886"/>
    </location>
</feature>
<dbReference type="GeneID" id="100901628"/>
<evidence type="ECO:0000256" key="2">
    <source>
        <dbReference type="ARBA" id="ARBA00022490"/>
    </source>
</evidence>
<feature type="compositionally biased region" description="Basic and acidic residues" evidence="7">
    <location>
        <begin position="930"/>
        <end position="952"/>
    </location>
</feature>
<dbReference type="InterPro" id="IPR027512">
    <property type="entry name" value="EIF3A"/>
</dbReference>
<feature type="compositionally biased region" description="Polar residues" evidence="7">
    <location>
        <begin position="888"/>
        <end position="900"/>
    </location>
</feature>
<comment type="subunit">
    <text evidence="6">Component of the eukaryotic translation initiation factor 3 (eIF-3) complex.</text>
</comment>
<dbReference type="Pfam" id="PF01399">
    <property type="entry name" value="PCI"/>
    <property type="match status" value="1"/>
</dbReference>
<evidence type="ECO:0000256" key="3">
    <source>
        <dbReference type="ARBA" id="ARBA00022540"/>
    </source>
</evidence>
<dbReference type="GO" id="GO:0071541">
    <property type="term" value="C:eukaryotic translation initiation factor 3 complex, eIF3m"/>
    <property type="evidence" value="ECO:0007669"/>
    <property type="project" value="TreeGrafter"/>
</dbReference>
<dbReference type="Gene3D" id="1.25.40.860">
    <property type="match status" value="2"/>
</dbReference>
<dbReference type="HAMAP" id="MF_03000">
    <property type="entry name" value="eIF3a"/>
    <property type="match status" value="1"/>
</dbReference>
<evidence type="ECO:0000256" key="1">
    <source>
        <dbReference type="ARBA" id="ARBA00004496"/>
    </source>
</evidence>
<feature type="region of interest" description="Disordered" evidence="7">
    <location>
        <begin position="588"/>
        <end position="612"/>
    </location>
</feature>
<dbReference type="KEGG" id="goe:100901628"/>
<dbReference type="AlphaFoldDB" id="A0AAJ6QR71"/>
<keyword evidence="2 6" id="KW-0963">Cytoplasm</keyword>
<evidence type="ECO:0000256" key="4">
    <source>
        <dbReference type="ARBA" id="ARBA00022884"/>
    </source>
</evidence>
<feature type="region of interest" description="Disordered" evidence="7">
    <location>
        <begin position="797"/>
        <end position="978"/>
    </location>
</feature>
<dbReference type="GO" id="GO:0043614">
    <property type="term" value="C:multi-eIF complex"/>
    <property type="evidence" value="ECO:0007669"/>
    <property type="project" value="TreeGrafter"/>
</dbReference>
<evidence type="ECO:0000313" key="9">
    <source>
        <dbReference type="Proteomes" id="UP000694867"/>
    </source>
</evidence>